<keyword evidence="7" id="KW-1185">Reference proteome</keyword>
<protein>
    <submittedName>
        <fullName evidence="6">Phox-associated domain protein</fullName>
    </submittedName>
</protein>
<reference evidence="6 7" key="1">
    <citation type="journal article" date="2016" name="Genome Biol. Evol.">
        <title>Divergent and convergent evolution of fungal pathogenicity.</title>
        <authorList>
            <person name="Shang Y."/>
            <person name="Xiao G."/>
            <person name="Zheng P."/>
            <person name="Cen K."/>
            <person name="Zhan S."/>
            <person name="Wang C."/>
        </authorList>
    </citation>
    <scope>NUCLEOTIDE SEQUENCE [LARGE SCALE GENOMIC DNA]</scope>
    <source>
        <strain evidence="6 7">RCEF 264</strain>
    </source>
</reference>
<feature type="compositionally biased region" description="Low complexity" evidence="3">
    <location>
        <begin position="1"/>
        <end position="29"/>
    </location>
</feature>
<dbReference type="PROSITE" id="PS51207">
    <property type="entry name" value="PXA"/>
    <property type="match status" value="1"/>
</dbReference>
<accession>A0A167QQG3</accession>
<dbReference type="AlphaFoldDB" id="A0A167QQG3"/>
<feature type="region of interest" description="Disordered" evidence="3">
    <location>
        <begin position="318"/>
        <end position="352"/>
    </location>
</feature>
<evidence type="ECO:0000256" key="2">
    <source>
        <dbReference type="ARBA" id="ARBA00022490"/>
    </source>
</evidence>
<feature type="region of interest" description="Disordered" evidence="3">
    <location>
        <begin position="1"/>
        <end position="80"/>
    </location>
</feature>
<feature type="compositionally biased region" description="Low complexity" evidence="3">
    <location>
        <begin position="403"/>
        <end position="417"/>
    </location>
</feature>
<feature type="transmembrane region" description="Helical" evidence="4">
    <location>
        <begin position="368"/>
        <end position="393"/>
    </location>
</feature>
<feature type="region of interest" description="Disordered" evidence="3">
    <location>
        <begin position="401"/>
        <end position="425"/>
    </location>
</feature>
<feature type="compositionally biased region" description="Low complexity" evidence="3">
    <location>
        <begin position="323"/>
        <end position="338"/>
    </location>
</feature>
<dbReference type="EMBL" id="AZHD01000013">
    <property type="protein sequence ID" value="OAA57851.1"/>
    <property type="molecule type" value="Genomic_DNA"/>
</dbReference>
<feature type="domain" description="PXA" evidence="5">
    <location>
        <begin position="153"/>
        <end position="312"/>
    </location>
</feature>
<dbReference type="Pfam" id="PF02194">
    <property type="entry name" value="PXA"/>
    <property type="match status" value="1"/>
</dbReference>
<evidence type="ECO:0000256" key="1">
    <source>
        <dbReference type="ARBA" id="ARBA00004496"/>
    </source>
</evidence>
<dbReference type="Proteomes" id="UP000076874">
    <property type="component" value="Unassembled WGS sequence"/>
</dbReference>
<dbReference type="STRING" id="1081102.A0A167QQG3"/>
<keyword evidence="4" id="KW-0812">Transmembrane</keyword>
<comment type="caution">
    <text evidence="6">The sequence shown here is derived from an EMBL/GenBank/DDBJ whole genome shotgun (WGS) entry which is preliminary data.</text>
</comment>
<feature type="compositionally biased region" description="Pro residues" evidence="3">
    <location>
        <begin position="59"/>
        <end position="74"/>
    </location>
</feature>
<evidence type="ECO:0000256" key="4">
    <source>
        <dbReference type="SAM" id="Phobius"/>
    </source>
</evidence>
<gene>
    <name evidence="6" type="ORF">SPI_06736</name>
</gene>
<dbReference type="PANTHER" id="PTHR22999">
    <property type="entry name" value="PX SERINE/THREONINE KINASE PXK"/>
    <property type="match status" value="1"/>
</dbReference>
<feature type="region of interest" description="Disordered" evidence="3">
    <location>
        <begin position="117"/>
        <end position="149"/>
    </location>
</feature>
<dbReference type="GO" id="GO:0005769">
    <property type="term" value="C:early endosome"/>
    <property type="evidence" value="ECO:0007669"/>
    <property type="project" value="TreeGrafter"/>
</dbReference>
<dbReference type="InterPro" id="IPR003114">
    <property type="entry name" value="Phox_assoc"/>
</dbReference>
<organism evidence="6 7">
    <name type="scientific">Niveomyces insectorum RCEF 264</name>
    <dbReference type="NCBI Taxonomy" id="1081102"/>
    <lineage>
        <taxon>Eukaryota</taxon>
        <taxon>Fungi</taxon>
        <taxon>Dikarya</taxon>
        <taxon>Ascomycota</taxon>
        <taxon>Pezizomycotina</taxon>
        <taxon>Sordariomycetes</taxon>
        <taxon>Hypocreomycetidae</taxon>
        <taxon>Hypocreales</taxon>
        <taxon>Cordycipitaceae</taxon>
        <taxon>Niveomyces</taxon>
    </lineage>
</organism>
<feature type="compositionally biased region" description="Low complexity" evidence="3">
    <location>
        <begin position="39"/>
        <end position="58"/>
    </location>
</feature>
<dbReference type="GO" id="GO:0035091">
    <property type="term" value="F:phosphatidylinositol binding"/>
    <property type="evidence" value="ECO:0007669"/>
    <property type="project" value="TreeGrafter"/>
</dbReference>
<proteinExistence type="predicted"/>
<dbReference type="OrthoDB" id="5582218at2759"/>
<dbReference type="InterPro" id="IPR051837">
    <property type="entry name" value="SortingNexin/PXDomain-PKLike"/>
</dbReference>
<keyword evidence="4" id="KW-0472">Membrane</keyword>
<feature type="compositionally biased region" description="Low complexity" evidence="3">
    <location>
        <begin position="121"/>
        <end position="141"/>
    </location>
</feature>
<sequence>MTTATTVPKAAAAAAEATPATKASANPRVKPAPAPTPPTTTTKTASVAHAAVTGLRRTPAPPPPPPPPPTPPPTARTTIMPPLSDKATILLIRRTLCPQDGPVAGAGVGSAAGVTTNTNPGTGDSAASFAAGTTGTTTTTTPIEDLLPPLTSRNDVDLQLYALLAVVVREFVQTWYSKISPDEQFVAEIVQIVAHCTRTLEQRLRKVDLESLLFDELPTLLDNHHTARRAHPWRGRRSRPTPQAANEAAYRQLLVRGVLAVLLPTEDLANDCLTALVGPIFSELLIGNVLARRLAEPWMMWEMVGLLARLVREKLDGDVQKTSSSSSSSRKSKAAQPQIAPPQPQEATQPVPVRVPKASRLASTVAPVFWLVLRVGFALIAALRFLVVIISLLRSPRLRRRNGPPLLDTSSSSNNNNNKDKNVAPSSASVFSTAAAASTAGSPTPDPVPVLAFSLWTTVANIAQLEVRMPWLYGSVCLLQWLALTGPGRIAGLNGPVDRLLSHAIHTYVLDPALLPTLLRALRGAVFPGNKFGTTPPTLVAPANDAELAALKRRTATAVYAVWGGSRLTKQPPPSLSPAPPEAVLREIEGGLLDVLGDAYCNKHLLYGVLEAVLVRLMPELAETGVLELWAERLS</sequence>
<keyword evidence="4" id="KW-1133">Transmembrane helix</keyword>
<evidence type="ECO:0000259" key="5">
    <source>
        <dbReference type="PROSITE" id="PS51207"/>
    </source>
</evidence>
<evidence type="ECO:0000313" key="7">
    <source>
        <dbReference type="Proteomes" id="UP000076874"/>
    </source>
</evidence>
<name>A0A167QQG3_9HYPO</name>
<dbReference type="GO" id="GO:0045022">
    <property type="term" value="P:early endosome to late endosome transport"/>
    <property type="evidence" value="ECO:0007669"/>
    <property type="project" value="TreeGrafter"/>
</dbReference>
<comment type="subcellular location">
    <subcellularLocation>
        <location evidence="1">Cytoplasm</location>
    </subcellularLocation>
</comment>
<dbReference type="PANTHER" id="PTHR22999:SF23">
    <property type="entry name" value="SORTING NEXIN-16"/>
    <property type="match status" value="1"/>
</dbReference>
<evidence type="ECO:0000313" key="6">
    <source>
        <dbReference type="EMBL" id="OAA57851.1"/>
    </source>
</evidence>
<dbReference type="GO" id="GO:0005770">
    <property type="term" value="C:late endosome"/>
    <property type="evidence" value="ECO:0007669"/>
    <property type="project" value="TreeGrafter"/>
</dbReference>
<dbReference type="SMART" id="SM00313">
    <property type="entry name" value="PXA"/>
    <property type="match status" value="1"/>
</dbReference>
<keyword evidence="2" id="KW-0963">Cytoplasm</keyword>
<evidence type="ECO:0000256" key="3">
    <source>
        <dbReference type="SAM" id="MobiDB-lite"/>
    </source>
</evidence>